<accession>A0A2I7KGB2</accession>
<evidence type="ECO:0000313" key="2">
    <source>
        <dbReference type="Proteomes" id="UP000236447"/>
    </source>
</evidence>
<reference evidence="1 2" key="1">
    <citation type="journal article" date="2017" name="Front. Microbiol.">
        <title>Phaeobacter piscinae sp. nov., a species of the Roseobacter group and potential aquaculture probiont.</title>
        <authorList>
            <person name="Sonnenschein E.C."/>
            <person name="Phippen C.B.W."/>
            <person name="Nielsen K.F."/>
            <person name="Mateiu R.V."/>
            <person name="Melchiorsen J."/>
            <person name="Gram L."/>
            <person name="Overmann J."/>
            <person name="Freese H.M."/>
        </authorList>
    </citation>
    <scope>NUCLEOTIDE SEQUENCE [LARGE SCALE GENOMIC DNA]</scope>
    <source>
        <strain evidence="1 2">P88</strain>
        <plasmid evidence="2">pp88_c</plasmid>
    </source>
</reference>
<dbReference type="AlphaFoldDB" id="A0A2I7KGB2"/>
<keyword evidence="1" id="KW-0614">Plasmid</keyword>
<proteinExistence type="predicted"/>
<reference evidence="1 2" key="2">
    <citation type="journal article" date="2017" name="Genome Biol. Evol.">
        <title>Trajectories and Drivers of Genome Evolution in Surface-Associated Marine Phaeobacter.</title>
        <authorList>
            <person name="Freese H.M."/>
            <person name="Sikorski J."/>
            <person name="Bunk B."/>
            <person name="Scheuner C."/>
            <person name="Meier-Kolthoff J.P."/>
            <person name="Sproer C."/>
            <person name="Gram L."/>
            <person name="Overmann J."/>
        </authorList>
    </citation>
    <scope>NUCLEOTIDE SEQUENCE [LARGE SCALE GENOMIC DNA]</scope>
    <source>
        <strain evidence="1 2">P88</strain>
        <plasmid evidence="2">pp88_c</plasmid>
    </source>
</reference>
<dbReference type="Proteomes" id="UP000236447">
    <property type="component" value="Plasmid pP88_c"/>
</dbReference>
<geneLocation type="plasmid" evidence="2">
    <name>pp88_c</name>
</geneLocation>
<organism evidence="1 2">
    <name type="scientific">Phaeobacter inhibens</name>
    <dbReference type="NCBI Taxonomy" id="221822"/>
    <lineage>
        <taxon>Bacteria</taxon>
        <taxon>Pseudomonadati</taxon>
        <taxon>Pseudomonadota</taxon>
        <taxon>Alphaproteobacteria</taxon>
        <taxon>Rhodobacterales</taxon>
        <taxon>Roseobacteraceae</taxon>
        <taxon>Phaeobacter</taxon>
    </lineage>
</organism>
<gene>
    <name evidence="1" type="ORF">PhaeoP88_04292</name>
</gene>
<evidence type="ECO:0000313" key="1">
    <source>
        <dbReference type="EMBL" id="AUR01604.1"/>
    </source>
</evidence>
<dbReference type="EMBL" id="CP010728">
    <property type="protein sequence ID" value="AUR01604.1"/>
    <property type="molecule type" value="Genomic_DNA"/>
</dbReference>
<name>A0A2I7KGB2_9RHOB</name>
<sequence length="199" mass="22004">MVNVGLYNFCSHPRKAQHRSKWADCVEKLRISDAVIFRKEPVMLKSQMRSAMRRRELAHERQKINLANPSPQKAGCAVGTEISPISANSEFFNTIRSEPPLAACGTSDCFRVRCEIHADRVKTRSELMFTAASVGMISKLNAAHIGPHGRTRQPLSVVLGGKIEKLGRLAHITLSTRGSTPQRQRCLERGGGCMPMPLG</sequence>
<protein>
    <submittedName>
        <fullName evidence="1">Uncharacterized protein</fullName>
    </submittedName>
</protein>